<dbReference type="PROSITE" id="PS51257">
    <property type="entry name" value="PROKAR_LIPOPROTEIN"/>
    <property type="match status" value="1"/>
</dbReference>
<evidence type="ECO:0000313" key="3">
    <source>
        <dbReference type="Proteomes" id="UP000249065"/>
    </source>
</evidence>
<keyword evidence="1" id="KW-0732">Signal</keyword>
<reference evidence="3" key="1">
    <citation type="submission" date="2018-06" db="EMBL/GenBank/DDBJ databases">
        <authorList>
            <person name="Khan S.A."/>
        </authorList>
    </citation>
    <scope>NUCLEOTIDE SEQUENCE [LARGE SCALE GENOMIC DNA]</scope>
    <source>
        <strain evidence="3">DB-1506</strain>
    </source>
</reference>
<sequence>MVPRRALVLLLPLLAMGCAGRGEQAPPAPLALRFGTALETADPSADALVGRMDEFERMVLREEAAVAFAEGGHRSGPPRLHPPLAGAAEAAGRVLMPAFTALGDYGHGLAQLAAGDAVEPRSGPSGALLARAAEDGVAAVQQASGTVVPAPVRQAGIAAIAALSELPDRFAAAGRGASPDAMVAEATPHVAAIAALLRAVIGAETGQGTRGALRARREGLDALQTRFLGAVAADRRLGVAERYTIYRGVAALRDDDPAQGSFAALVEVVASLEAAQAALAGRGADAEARVAAFEAAVARLGVMAEASRRD</sequence>
<accession>A0A327M151</accession>
<feature type="chain" id="PRO_5016342407" description="DUF3829 domain-containing protein" evidence="1">
    <location>
        <begin position="22"/>
        <end position="310"/>
    </location>
</feature>
<protein>
    <recommendedName>
        <fullName evidence="4">DUF3829 domain-containing protein</fullName>
    </recommendedName>
</protein>
<proteinExistence type="predicted"/>
<organism evidence="2 3">
    <name type="scientific">Roseicella frigidaeris</name>
    <dbReference type="NCBI Taxonomy" id="2230885"/>
    <lineage>
        <taxon>Bacteria</taxon>
        <taxon>Pseudomonadati</taxon>
        <taxon>Pseudomonadota</taxon>
        <taxon>Alphaproteobacteria</taxon>
        <taxon>Acetobacterales</taxon>
        <taxon>Roseomonadaceae</taxon>
        <taxon>Roseicella</taxon>
    </lineage>
</organism>
<evidence type="ECO:0000313" key="2">
    <source>
        <dbReference type="EMBL" id="RAI56286.1"/>
    </source>
</evidence>
<comment type="caution">
    <text evidence="2">The sequence shown here is derived from an EMBL/GenBank/DDBJ whole genome shotgun (WGS) entry which is preliminary data.</text>
</comment>
<feature type="signal peptide" evidence="1">
    <location>
        <begin position="1"/>
        <end position="21"/>
    </location>
</feature>
<dbReference type="AlphaFoldDB" id="A0A327M151"/>
<name>A0A327M151_9PROT</name>
<evidence type="ECO:0008006" key="4">
    <source>
        <dbReference type="Google" id="ProtNLM"/>
    </source>
</evidence>
<dbReference type="Proteomes" id="UP000249065">
    <property type="component" value="Unassembled WGS sequence"/>
</dbReference>
<keyword evidence="3" id="KW-1185">Reference proteome</keyword>
<dbReference type="OrthoDB" id="7273206at2"/>
<gene>
    <name evidence="2" type="ORF">DOO78_22010</name>
</gene>
<dbReference type="EMBL" id="QLIX01000024">
    <property type="protein sequence ID" value="RAI56286.1"/>
    <property type="molecule type" value="Genomic_DNA"/>
</dbReference>
<dbReference type="RefSeq" id="WP_111472031.1">
    <property type="nucleotide sequence ID" value="NZ_QLIX01000024.1"/>
</dbReference>
<evidence type="ECO:0000256" key="1">
    <source>
        <dbReference type="SAM" id="SignalP"/>
    </source>
</evidence>